<keyword evidence="3" id="KW-1185">Reference proteome</keyword>
<evidence type="ECO:0000313" key="2">
    <source>
        <dbReference type="EMBL" id="MCK8787743.1"/>
    </source>
</evidence>
<dbReference type="AlphaFoldDB" id="A0A9X1YCQ3"/>
<dbReference type="Proteomes" id="UP001139516">
    <property type="component" value="Unassembled WGS sequence"/>
</dbReference>
<sequence length="71" mass="7940">MDSQRPARRHRRGPRRHGRQPGHPYAHRDGGLTVDPGLNGTRTYLVNYVPQSDGTTLRIQPRPTSATPVTT</sequence>
<organism evidence="2 3">
    <name type="scientific">Roseomonas acroporae</name>
    <dbReference type="NCBI Taxonomy" id="2937791"/>
    <lineage>
        <taxon>Bacteria</taxon>
        <taxon>Pseudomonadati</taxon>
        <taxon>Pseudomonadota</taxon>
        <taxon>Alphaproteobacteria</taxon>
        <taxon>Acetobacterales</taxon>
        <taxon>Roseomonadaceae</taxon>
        <taxon>Roseomonas</taxon>
    </lineage>
</organism>
<feature type="region of interest" description="Disordered" evidence="1">
    <location>
        <begin position="52"/>
        <end position="71"/>
    </location>
</feature>
<name>A0A9X1YCQ3_9PROT</name>
<reference evidence="2" key="1">
    <citation type="submission" date="2022-04" db="EMBL/GenBank/DDBJ databases">
        <title>Roseomonas acroporae sp. nov., isolated from coral Acropora digitifera.</title>
        <authorList>
            <person name="Sun H."/>
        </authorList>
    </citation>
    <scope>NUCLEOTIDE SEQUENCE</scope>
    <source>
        <strain evidence="2">NAR14</strain>
    </source>
</reference>
<dbReference type="RefSeq" id="WP_248669792.1">
    <property type="nucleotide sequence ID" value="NZ_JALPRX010000142.1"/>
</dbReference>
<proteinExistence type="predicted"/>
<evidence type="ECO:0000313" key="3">
    <source>
        <dbReference type="Proteomes" id="UP001139516"/>
    </source>
</evidence>
<feature type="compositionally biased region" description="Basic residues" evidence="1">
    <location>
        <begin position="1"/>
        <end position="20"/>
    </location>
</feature>
<gene>
    <name evidence="2" type="ORF">M0638_25620</name>
</gene>
<feature type="region of interest" description="Disordered" evidence="1">
    <location>
        <begin position="1"/>
        <end position="38"/>
    </location>
</feature>
<accession>A0A9X1YCQ3</accession>
<protein>
    <submittedName>
        <fullName evidence="2">Uncharacterized protein</fullName>
    </submittedName>
</protein>
<dbReference type="EMBL" id="JALPRX010000142">
    <property type="protein sequence ID" value="MCK8787743.1"/>
    <property type="molecule type" value="Genomic_DNA"/>
</dbReference>
<comment type="caution">
    <text evidence="2">The sequence shown here is derived from an EMBL/GenBank/DDBJ whole genome shotgun (WGS) entry which is preliminary data.</text>
</comment>
<evidence type="ECO:0000256" key="1">
    <source>
        <dbReference type="SAM" id="MobiDB-lite"/>
    </source>
</evidence>